<evidence type="ECO:0000313" key="2">
    <source>
        <dbReference type="EMBL" id="KAK0622037.1"/>
    </source>
</evidence>
<comment type="caution">
    <text evidence="2">The sequence shown here is derived from an EMBL/GenBank/DDBJ whole genome shotgun (WGS) entry which is preliminary data.</text>
</comment>
<dbReference type="GO" id="GO:0016491">
    <property type="term" value="F:oxidoreductase activity"/>
    <property type="evidence" value="ECO:0007669"/>
    <property type="project" value="UniProtKB-KW"/>
</dbReference>
<reference evidence="2" key="1">
    <citation type="submission" date="2023-06" db="EMBL/GenBank/DDBJ databases">
        <title>Genome-scale phylogeny and comparative genomics of the fungal order Sordariales.</title>
        <authorList>
            <consortium name="Lawrence Berkeley National Laboratory"/>
            <person name="Hensen N."/>
            <person name="Bonometti L."/>
            <person name="Westerberg I."/>
            <person name="Brannstrom I.O."/>
            <person name="Guillou S."/>
            <person name="Cros-Aarteil S."/>
            <person name="Calhoun S."/>
            <person name="Haridas S."/>
            <person name="Kuo A."/>
            <person name="Mondo S."/>
            <person name="Pangilinan J."/>
            <person name="Riley R."/>
            <person name="LaButti K."/>
            <person name="Andreopoulos B."/>
            <person name="Lipzen A."/>
            <person name="Chen C."/>
            <person name="Yanf M."/>
            <person name="Daum C."/>
            <person name="Ng V."/>
            <person name="Clum A."/>
            <person name="Steindorff A."/>
            <person name="Ohm R."/>
            <person name="Martin F."/>
            <person name="Silar P."/>
            <person name="Natvig D."/>
            <person name="Lalanne C."/>
            <person name="Gautier V."/>
            <person name="Ament-velasquez S.L."/>
            <person name="Kruys A."/>
            <person name="Hutchinson M.I."/>
            <person name="Powell A.J."/>
            <person name="Barry K."/>
            <person name="Miller A.N."/>
            <person name="Grigoriev I.V."/>
            <person name="Debuchy R."/>
            <person name="Gladieux P."/>
            <person name="Thoren M.H."/>
            <person name="Johannesson H."/>
        </authorList>
    </citation>
    <scope>NUCLEOTIDE SEQUENCE</scope>
    <source>
        <strain evidence="2">SMH3391-2</strain>
    </source>
</reference>
<evidence type="ECO:0000256" key="1">
    <source>
        <dbReference type="ARBA" id="ARBA00023002"/>
    </source>
</evidence>
<dbReference type="Proteomes" id="UP001174934">
    <property type="component" value="Unassembled WGS sequence"/>
</dbReference>
<gene>
    <name evidence="2" type="ORF">B0T17DRAFT_493501</name>
</gene>
<sequence>MAPPSPPRFDITPEHEASKSRYFYRQFFVKTPALSAKDAQLHGKTVLITGGNTGLGLETARQLIDLGVSHLVIAVRNTAKGEAARKELVARRPASPCTVDVWALDLSSYDSVVALADRADKELQSLDVAILNAALYKITETFNPSTGYEEDVQVNYLSNALLATLLLPVLKSRSKSSKAPGLSAPPRLVLLSSDAAGWVEFTERTSRPLLAAFKTNRVGGFAMQERYGTSKLLGQLFLTELASRVPAEAVTLVAVNPGFCYGSELGREGNGSVLGFLVDVLTRIIGKPPVMGVRPIIHATAGFGAGKEVHGRYIEDGLLRPMAPIIYRPDGEEIAKLLWDETMAELSFAGVEAVIRDMGK</sequence>
<evidence type="ECO:0000313" key="3">
    <source>
        <dbReference type="Proteomes" id="UP001174934"/>
    </source>
</evidence>
<name>A0AA39WUX6_9PEZI</name>
<dbReference type="InterPro" id="IPR002347">
    <property type="entry name" value="SDR_fam"/>
</dbReference>
<dbReference type="AlphaFoldDB" id="A0AA39WUX6"/>
<dbReference type="EMBL" id="JAULSR010000004">
    <property type="protein sequence ID" value="KAK0622037.1"/>
    <property type="molecule type" value="Genomic_DNA"/>
</dbReference>
<dbReference type="PANTHER" id="PTHR43157:SF31">
    <property type="entry name" value="PHOSPHATIDYLINOSITOL-GLYCAN BIOSYNTHESIS CLASS F PROTEIN"/>
    <property type="match status" value="1"/>
</dbReference>
<keyword evidence="1" id="KW-0560">Oxidoreductase</keyword>
<organism evidence="2 3">
    <name type="scientific">Bombardia bombarda</name>
    <dbReference type="NCBI Taxonomy" id="252184"/>
    <lineage>
        <taxon>Eukaryota</taxon>
        <taxon>Fungi</taxon>
        <taxon>Dikarya</taxon>
        <taxon>Ascomycota</taxon>
        <taxon>Pezizomycotina</taxon>
        <taxon>Sordariomycetes</taxon>
        <taxon>Sordariomycetidae</taxon>
        <taxon>Sordariales</taxon>
        <taxon>Lasiosphaeriaceae</taxon>
        <taxon>Bombardia</taxon>
    </lineage>
</organism>
<dbReference type="SUPFAM" id="SSF51735">
    <property type="entry name" value="NAD(P)-binding Rossmann-fold domains"/>
    <property type="match status" value="1"/>
</dbReference>
<dbReference type="Pfam" id="PF00106">
    <property type="entry name" value="adh_short"/>
    <property type="match status" value="1"/>
</dbReference>
<dbReference type="Gene3D" id="3.40.50.720">
    <property type="entry name" value="NAD(P)-binding Rossmann-like Domain"/>
    <property type="match status" value="1"/>
</dbReference>
<dbReference type="PANTHER" id="PTHR43157">
    <property type="entry name" value="PHOSPHATIDYLINOSITOL-GLYCAN BIOSYNTHESIS CLASS F PROTEIN-RELATED"/>
    <property type="match status" value="1"/>
</dbReference>
<protein>
    <submittedName>
        <fullName evidence="2">Short-chain dehydrogenase</fullName>
    </submittedName>
</protein>
<dbReference type="InterPro" id="IPR036291">
    <property type="entry name" value="NAD(P)-bd_dom_sf"/>
</dbReference>
<proteinExistence type="predicted"/>
<accession>A0AA39WUX6</accession>
<keyword evidence="3" id="KW-1185">Reference proteome</keyword>